<dbReference type="EMBL" id="JAUFQH010000022">
    <property type="protein sequence ID" value="MDN3621356.1"/>
    <property type="molecule type" value="Genomic_DNA"/>
</dbReference>
<accession>A0AAJ1VI76</accession>
<dbReference type="AlphaFoldDB" id="A0AAJ1VI76"/>
<gene>
    <name evidence="1" type="ORF">QWY81_17950</name>
</gene>
<protein>
    <submittedName>
        <fullName evidence="1">Uncharacterized protein</fullName>
    </submittedName>
</protein>
<sequence length="285" mass="32315">MNQLQTYKNQQIAQKESDPDLAQLASLTTTSKVSVWRLWTYIVAKVGFDLQELFIMHKAEIEALIKAQKVTNVDYYRTLLFAYRDGHTFNRESLEYTGAYTDEDILTAQIIKRVAVRSLKIENRLTLQVKVATEDETGALSKIEDAVLERIKSYVFVNSNAVQIEYFSDKADDLKLELEVYIDNTIIGTDGVRIDGTDNAPVTNAINAFLENKNFKFDGEIVLSQLINAIQEVDGIESEAVRVVYAAASSTTPITWQNFTARYTAKSGYYNLSEENLTINYLIKE</sequence>
<evidence type="ECO:0000313" key="2">
    <source>
        <dbReference type="Proteomes" id="UP001228636"/>
    </source>
</evidence>
<dbReference type="RefSeq" id="WP_261972836.1">
    <property type="nucleotide sequence ID" value="NZ_CP103460.1"/>
</dbReference>
<dbReference type="Proteomes" id="UP001228636">
    <property type="component" value="Unassembled WGS sequence"/>
</dbReference>
<comment type="caution">
    <text evidence="1">The sequence shown here is derived from an EMBL/GenBank/DDBJ whole genome shotgun (WGS) entry which is preliminary data.</text>
</comment>
<proteinExistence type="predicted"/>
<name>A0AAJ1VI76_9FLAO</name>
<reference evidence="1 2" key="1">
    <citation type="journal article" date="2014" name="Int. J. Syst. Evol. Microbiol.">
        <title>Complete genome sequence of Corynebacterium casei LMG S-19264T (=DSM 44701T), isolated from a smear-ripened cheese.</title>
        <authorList>
            <consortium name="US DOE Joint Genome Institute (JGI-PGF)"/>
            <person name="Walter F."/>
            <person name="Albersmeier A."/>
            <person name="Kalinowski J."/>
            <person name="Ruckert C."/>
        </authorList>
    </citation>
    <scope>NUCLEOTIDE SEQUENCE [LARGE SCALE GENOMIC DNA]</scope>
    <source>
        <strain evidence="1 2">CECT 8670</strain>
    </source>
</reference>
<organism evidence="1 2">
    <name type="scientific">Polaribacter sejongensis</name>
    <dbReference type="NCBI Taxonomy" id="985043"/>
    <lineage>
        <taxon>Bacteria</taxon>
        <taxon>Pseudomonadati</taxon>
        <taxon>Bacteroidota</taxon>
        <taxon>Flavobacteriia</taxon>
        <taxon>Flavobacteriales</taxon>
        <taxon>Flavobacteriaceae</taxon>
    </lineage>
</organism>
<evidence type="ECO:0000313" key="1">
    <source>
        <dbReference type="EMBL" id="MDN3621356.1"/>
    </source>
</evidence>